<dbReference type="Proteomes" id="UP000253597">
    <property type="component" value="Unassembled WGS sequence"/>
</dbReference>
<evidence type="ECO:0000313" key="1">
    <source>
        <dbReference type="EMBL" id="RWQ73443.1"/>
    </source>
</evidence>
<accession>A0A9X8IZ46</accession>
<comment type="caution">
    <text evidence="1">The sequence shown here is derived from an EMBL/GenBank/DDBJ whole genome shotgun (WGS) entry which is preliminary data.</text>
</comment>
<reference evidence="1 2" key="1">
    <citation type="submission" date="2019-01" db="EMBL/GenBank/DDBJ databases">
        <title>Draft genome sequence of heavy metal resistant Bacillus cereus NWUAB01.</title>
        <authorList>
            <person name="Babalola O."/>
            <person name="Aremu B.R."/>
            <person name="Ayangbenro A.S."/>
        </authorList>
    </citation>
    <scope>NUCLEOTIDE SEQUENCE [LARGE SCALE GENOMIC DNA]</scope>
    <source>
        <strain evidence="1 2">NWUAB01</strain>
    </source>
</reference>
<evidence type="ECO:0000313" key="2">
    <source>
        <dbReference type="Proteomes" id="UP000253597"/>
    </source>
</evidence>
<gene>
    <name evidence="1" type="ORF">DR116_0015380</name>
</gene>
<dbReference type="EMBL" id="QNGD03000007">
    <property type="protein sequence ID" value="RWQ73443.1"/>
    <property type="molecule type" value="Genomic_DNA"/>
</dbReference>
<proteinExistence type="predicted"/>
<name>A0A9X8IZ46_BACCE</name>
<organism evidence="1 2">
    <name type="scientific">Bacillus cereus</name>
    <dbReference type="NCBI Taxonomy" id="1396"/>
    <lineage>
        <taxon>Bacteria</taxon>
        <taxon>Bacillati</taxon>
        <taxon>Bacillota</taxon>
        <taxon>Bacilli</taxon>
        <taxon>Bacillales</taxon>
        <taxon>Bacillaceae</taxon>
        <taxon>Bacillus</taxon>
        <taxon>Bacillus cereus group</taxon>
    </lineage>
</organism>
<protein>
    <submittedName>
        <fullName evidence="1">Uncharacterized protein</fullName>
    </submittedName>
</protein>
<sequence length="87" mass="10203">MAVFYEFFHSRQTYEISNAYVEMTDKIPTRVIVHRLLKSKAFWLRQTKIHLPPIVGLRPSYACGRRILSGNMLKHVKHSSSFIVAKR</sequence>
<dbReference type="AlphaFoldDB" id="A0A9X8IZ46"/>